<organism evidence="12 13">
    <name type="scientific">Delftia acidovorans</name>
    <name type="common">Pseudomonas acidovorans</name>
    <name type="synonym">Comamonas acidovorans</name>
    <dbReference type="NCBI Taxonomy" id="80866"/>
    <lineage>
        <taxon>Bacteria</taxon>
        <taxon>Pseudomonadati</taxon>
        <taxon>Pseudomonadota</taxon>
        <taxon>Betaproteobacteria</taxon>
        <taxon>Burkholderiales</taxon>
        <taxon>Comamonadaceae</taxon>
        <taxon>Delftia</taxon>
    </lineage>
</organism>
<evidence type="ECO:0000256" key="7">
    <source>
        <dbReference type="ARBA" id="ARBA00022801"/>
    </source>
</evidence>
<evidence type="ECO:0000256" key="6">
    <source>
        <dbReference type="ARBA" id="ARBA00022741"/>
    </source>
</evidence>
<dbReference type="Gene3D" id="1.10.287.1080">
    <property type="entry name" value="MazG-like"/>
    <property type="match status" value="1"/>
</dbReference>
<dbReference type="AlphaFoldDB" id="A0A7T2S2E3"/>
<evidence type="ECO:0000256" key="11">
    <source>
        <dbReference type="SAM" id="MobiDB-lite"/>
    </source>
</evidence>
<name>A0A7T2S2E3_DELAC</name>
<reference evidence="12 13" key="1">
    <citation type="submission" date="2020-12" db="EMBL/GenBank/DDBJ databases">
        <title>FDA dAtabase for Regulatory Grade micrObial Sequences (FDA-ARGOS): Supporting development and validation of Infectious Disease Dx tests.</title>
        <authorList>
            <person name="Sproer C."/>
            <person name="Gronow S."/>
            <person name="Severitt S."/>
            <person name="Schroder I."/>
            <person name="Tallon L."/>
            <person name="Sadzewicz L."/>
            <person name="Zhao X."/>
            <person name="Boylan J."/>
            <person name="Ott S."/>
            <person name="Bowen H."/>
            <person name="Vavikolanu K."/>
            <person name="Mehta A."/>
            <person name="Aluvathingal J."/>
            <person name="Nadendla S."/>
            <person name="Lowell S."/>
            <person name="Myers T."/>
            <person name="Yan Y."/>
            <person name="Sichtig H."/>
        </authorList>
    </citation>
    <scope>NUCLEOTIDE SEQUENCE [LARGE SCALE GENOMIC DNA]</scope>
    <source>
        <strain evidence="12 13">FDAARGOS_909</strain>
    </source>
</reference>
<feature type="region of interest" description="Disordered" evidence="11">
    <location>
        <begin position="112"/>
        <end position="137"/>
    </location>
</feature>
<keyword evidence="9 10" id="KW-0368">Histidine biosynthesis</keyword>
<evidence type="ECO:0000256" key="1">
    <source>
        <dbReference type="ARBA" id="ARBA00001460"/>
    </source>
</evidence>
<dbReference type="InterPro" id="IPR008179">
    <property type="entry name" value="HisE"/>
</dbReference>
<evidence type="ECO:0000313" key="12">
    <source>
        <dbReference type="EMBL" id="QPS07665.1"/>
    </source>
</evidence>
<evidence type="ECO:0000256" key="9">
    <source>
        <dbReference type="ARBA" id="ARBA00023102"/>
    </source>
</evidence>
<dbReference type="Pfam" id="PF01503">
    <property type="entry name" value="PRA-PH"/>
    <property type="match status" value="1"/>
</dbReference>
<accession>A0A7T2S2E3</accession>
<comment type="catalytic activity">
    <reaction evidence="1 10">
        <text>1-(5-phospho-beta-D-ribosyl)-ATP + H2O = 1-(5-phospho-beta-D-ribosyl)-5'-AMP + diphosphate + H(+)</text>
        <dbReference type="Rhea" id="RHEA:22828"/>
        <dbReference type="ChEBI" id="CHEBI:15377"/>
        <dbReference type="ChEBI" id="CHEBI:15378"/>
        <dbReference type="ChEBI" id="CHEBI:33019"/>
        <dbReference type="ChEBI" id="CHEBI:59457"/>
        <dbReference type="ChEBI" id="CHEBI:73183"/>
        <dbReference type="EC" id="3.6.1.31"/>
    </reaction>
</comment>
<comment type="similarity">
    <text evidence="10">Belongs to the PRA-PH family.</text>
</comment>
<keyword evidence="7 10" id="KW-0378">Hydrolase</keyword>
<gene>
    <name evidence="10" type="primary">hisE</name>
    <name evidence="12" type="ORF">I6G66_25865</name>
</gene>
<dbReference type="NCBIfam" id="TIGR03188">
    <property type="entry name" value="histidine_hisI"/>
    <property type="match status" value="1"/>
</dbReference>
<dbReference type="EC" id="3.6.1.31" evidence="10"/>
<dbReference type="EMBL" id="CP065668">
    <property type="protein sequence ID" value="QPS07665.1"/>
    <property type="molecule type" value="Genomic_DNA"/>
</dbReference>
<dbReference type="UniPathway" id="UPA00031">
    <property type="reaction ID" value="UER00007"/>
</dbReference>
<keyword evidence="5 10" id="KW-0028">Amino-acid biosynthesis</keyword>
<evidence type="ECO:0000256" key="2">
    <source>
        <dbReference type="ARBA" id="ARBA00004496"/>
    </source>
</evidence>
<dbReference type="Proteomes" id="UP000594778">
    <property type="component" value="Chromosome"/>
</dbReference>
<dbReference type="GO" id="GO:0004636">
    <property type="term" value="F:phosphoribosyl-ATP diphosphatase activity"/>
    <property type="evidence" value="ECO:0007669"/>
    <property type="project" value="UniProtKB-UniRule"/>
</dbReference>
<dbReference type="PANTHER" id="PTHR42945">
    <property type="entry name" value="HISTIDINE BIOSYNTHESIS BIFUNCTIONAL PROTEIN"/>
    <property type="match status" value="1"/>
</dbReference>
<proteinExistence type="inferred from homology"/>
<evidence type="ECO:0000256" key="10">
    <source>
        <dbReference type="HAMAP-Rule" id="MF_01020"/>
    </source>
</evidence>
<dbReference type="CDD" id="cd11534">
    <property type="entry name" value="NTP-PPase_HisIE_like"/>
    <property type="match status" value="1"/>
</dbReference>
<evidence type="ECO:0000256" key="3">
    <source>
        <dbReference type="ARBA" id="ARBA00005204"/>
    </source>
</evidence>
<keyword evidence="4 10" id="KW-0963">Cytoplasm</keyword>
<keyword evidence="6 10" id="KW-0547">Nucleotide-binding</keyword>
<protein>
    <recommendedName>
        <fullName evidence="10">Phosphoribosyl-ATP pyrophosphatase</fullName>
        <shortName evidence="10">PRA-PH</shortName>
        <ecNumber evidence="10">3.6.1.31</ecNumber>
    </recommendedName>
</protein>
<dbReference type="GO" id="GO:0005524">
    <property type="term" value="F:ATP binding"/>
    <property type="evidence" value="ECO:0007669"/>
    <property type="project" value="UniProtKB-KW"/>
</dbReference>
<dbReference type="NCBIfam" id="NF001611">
    <property type="entry name" value="PRK00400.1-3"/>
    <property type="match status" value="1"/>
</dbReference>
<dbReference type="GeneID" id="24114467"/>
<evidence type="ECO:0000256" key="5">
    <source>
        <dbReference type="ARBA" id="ARBA00022605"/>
    </source>
</evidence>
<dbReference type="GO" id="GO:0000105">
    <property type="term" value="P:L-histidine biosynthetic process"/>
    <property type="evidence" value="ECO:0007669"/>
    <property type="project" value="UniProtKB-UniRule"/>
</dbReference>
<dbReference type="HAMAP" id="MF_01020">
    <property type="entry name" value="HisE"/>
    <property type="match status" value="1"/>
</dbReference>
<dbReference type="RefSeq" id="WP_012207348.1">
    <property type="nucleotide sequence ID" value="NZ_CP019171.1"/>
</dbReference>
<dbReference type="InterPro" id="IPR021130">
    <property type="entry name" value="PRib-ATP_PPHydrolase-like"/>
</dbReference>
<evidence type="ECO:0000256" key="4">
    <source>
        <dbReference type="ARBA" id="ARBA00022490"/>
    </source>
</evidence>
<dbReference type="SUPFAM" id="SSF101386">
    <property type="entry name" value="all-alpha NTP pyrophosphatases"/>
    <property type="match status" value="1"/>
</dbReference>
<dbReference type="OMA" id="DLWFHCM"/>
<sequence>MNSTTMNDTANTSSQDALARLAAVIESRKPANGGDPDKSYVARLLHKGPDAFLKKIGEEATEVVMAAKDADHGGDAGKILYEVADLWFHSMIALAHYGLTPAQVVAELERREGTSGIEEKALRKAQERDVNEKGPLP</sequence>
<dbReference type="GO" id="GO:0005737">
    <property type="term" value="C:cytoplasm"/>
    <property type="evidence" value="ECO:0007669"/>
    <property type="project" value="UniProtKB-SubCell"/>
</dbReference>
<keyword evidence="8 10" id="KW-0067">ATP-binding</keyword>
<evidence type="ECO:0000313" key="13">
    <source>
        <dbReference type="Proteomes" id="UP000594778"/>
    </source>
</evidence>
<evidence type="ECO:0000256" key="8">
    <source>
        <dbReference type="ARBA" id="ARBA00022840"/>
    </source>
</evidence>
<comment type="subcellular location">
    <subcellularLocation>
        <location evidence="2 10">Cytoplasm</location>
    </subcellularLocation>
</comment>
<comment type="pathway">
    <text evidence="3 10">Amino-acid biosynthesis; L-histidine biosynthesis; L-histidine from 5-phospho-alpha-D-ribose 1-diphosphate: step 2/9.</text>
</comment>
<dbReference type="PANTHER" id="PTHR42945:SF9">
    <property type="entry name" value="HISTIDINE BIOSYNTHESIS BIFUNCTIONAL PROTEIN HISIE"/>
    <property type="match status" value="1"/>
</dbReference>